<protein>
    <submittedName>
        <fullName evidence="2">Putative ovule protein</fullName>
    </submittedName>
</protein>
<feature type="region of interest" description="Disordered" evidence="1">
    <location>
        <begin position="1"/>
        <end position="20"/>
    </location>
</feature>
<sequence length="75" mass="8586">MAKRVVQSSRPQKNCDSKDPFGPKYIWKTLGKYTTCHYLANTSNDYLVNLITVKMPNFFSIPPFGLRYLVGIKPS</sequence>
<dbReference type="AlphaFoldDB" id="A0A0V0HRQ2"/>
<feature type="compositionally biased region" description="Polar residues" evidence="1">
    <location>
        <begin position="1"/>
        <end position="12"/>
    </location>
</feature>
<accession>A0A0V0HRQ2</accession>
<evidence type="ECO:0000256" key="1">
    <source>
        <dbReference type="SAM" id="MobiDB-lite"/>
    </source>
</evidence>
<proteinExistence type="predicted"/>
<evidence type="ECO:0000313" key="2">
    <source>
        <dbReference type="EMBL" id="JAP23100.1"/>
    </source>
</evidence>
<reference evidence="2" key="1">
    <citation type="submission" date="2015-12" db="EMBL/GenBank/DDBJ databases">
        <title>Gene expression during late stages of embryo sac development: a critical building block for successful pollen-pistil interactions.</title>
        <authorList>
            <person name="Liu Y."/>
            <person name="Joly V."/>
            <person name="Sabar M."/>
            <person name="Matton D.P."/>
        </authorList>
    </citation>
    <scope>NUCLEOTIDE SEQUENCE</scope>
</reference>
<organism evidence="2">
    <name type="scientific">Solanum chacoense</name>
    <name type="common">Chaco potato</name>
    <dbReference type="NCBI Taxonomy" id="4108"/>
    <lineage>
        <taxon>Eukaryota</taxon>
        <taxon>Viridiplantae</taxon>
        <taxon>Streptophyta</taxon>
        <taxon>Embryophyta</taxon>
        <taxon>Tracheophyta</taxon>
        <taxon>Spermatophyta</taxon>
        <taxon>Magnoliopsida</taxon>
        <taxon>eudicotyledons</taxon>
        <taxon>Gunneridae</taxon>
        <taxon>Pentapetalae</taxon>
        <taxon>asterids</taxon>
        <taxon>lamiids</taxon>
        <taxon>Solanales</taxon>
        <taxon>Solanaceae</taxon>
        <taxon>Solanoideae</taxon>
        <taxon>Solaneae</taxon>
        <taxon>Solanum</taxon>
    </lineage>
</organism>
<dbReference type="EMBL" id="GEDG01015840">
    <property type="protein sequence ID" value="JAP23100.1"/>
    <property type="molecule type" value="Transcribed_RNA"/>
</dbReference>
<name>A0A0V0HRQ2_SOLCH</name>